<dbReference type="Proteomes" id="UP001472677">
    <property type="component" value="Unassembled WGS sequence"/>
</dbReference>
<name>A0ABR2D418_9ROSI</name>
<sequence length="142" mass="16408">MIRYTDGIRVNALHRRFHVALVTINIRNIKILLESEKSKYPQLRDGRNGKKHSRVIRETAGLPSWFDNLEMTLDLQINNHKLGTEKFMVIKQGRVDERMNHTSSANLFTSVPPRPGPSTVSPLENYSRLRLSTPWTLLLLFS</sequence>
<gene>
    <name evidence="1" type="ORF">V6N12_060039</name>
</gene>
<reference evidence="1 2" key="1">
    <citation type="journal article" date="2024" name="G3 (Bethesda)">
        <title>Genome assembly of Hibiscus sabdariffa L. provides insights into metabolisms of medicinal natural products.</title>
        <authorList>
            <person name="Kim T."/>
        </authorList>
    </citation>
    <scope>NUCLEOTIDE SEQUENCE [LARGE SCALE GENOMIC DNA]</scope>
    <source>
        <strain evidence="1">TK-2024</strain>
        <tissue evidence="1">Old leaves</tissue>
    </source>
</reference>
<protein>
    <submittedName>
        <fullName evidence="1">Uncharacterized protein</fullName>
    </submittedName>
</protein>
<evidence type="ECO:0000313" key="1">
    <source>
        <dbReference type="EMBL" id="KAK8529253.1"/>
    </source>
</evidence>
<evidence type="ECO:0000313" key="2">
    <source>
        <dbReference type="Proteomes" id="UP001472677"/>
    </source>
</evidence>
<comment type="caution">
    <text evidence="1">The sequence shown here is derived from an EMBL/GenBank/DDBJ whole genome shotgun (WGS) entry which is preliminary data.</text>
</comment>
<proteinExistence type="predicted"/>
<organism evidence="1 2">
    <name type="scientific">Hibiscus sabdariffa</name>
    <name type="common">roselle</name>
    <dbReference type="NCBI Taxonomy" id="183260"/>
    <lineage>
        <taxon>Eukaryota</taxon>
        <taxon>Viridiplantae</taxon>
        <taxon>Streptophyta</taxon>
        <taxon>Embryophyta</taxon>
        <taxon>Tracheophyta</taxon>
        <taxon>Spermatophyta</taxon>
        <taxon>Magnoliopsida</taxon>
        <taxon>eudicotyledons</taxon>
        <taxon>Gunneridae</taxon>
        <taxon>Pentapetalae</taxon>
        <taxon>rosids</taxon>
        <taxon>malvids</taxon>
        <taxon>Malvales</taxon>
        <taxon>Malvaceae</taxon>
        <taxon>Malvoideae</taxon>
        <taxon>Hibiscus</taxon>
    </lineage>
</organism>
<accession>A0ABR2D418</accession>
<keyword evidence="2" id="KW-1185">Reference proteome</keyword>
<dbReference type="EMBL" id="JBBPBM010000036">
    <property type="protein sequence ID" value="KAK8529253.1"/>
    <property type="molecule type" value="Genomic_DNA"/>
</dbReference>